<dbReference type="OrthoDB" id="3244603at2759"/>
<dbReference type="Proteomes" id="UP000184330">
    <property type="component" value="Unassembled WGS sequence"/>
</dbReference>
<gene>
    <name evidence="2" type="ORF">PAC_09154</name>
</gene>
<reference evidence="2 3" key="1">
    <citation type="submission" date="2016-03" db="EMBL/GenBank/DDBJ databases">
        <authorList>
            <person name="Ploux O."/>
        </authorList>
    </citation>
    <scope>NUCLEOTIDE SEQUENCE [LARGE SCALE GENOMIC DNA]</scope>
    <source>
        <strain evidence="2 3">UAMH 11012</strain>
    </source>
</reference>
<evidence type="ECO:0000313" key="3">
    <source>
        <dbReference type="Proteomes" id="UP000184330"/>
    </source>
</evidence>
<protein>
    <submittedName>
        <fullName evidence="2">Uncharacterized protein</fullName>
    </submittedName>
</protein>
<organism evidence="2 3">
    <name type="scientific">Phialocephala subalpina</name>
    <dbReference type="NCBI Taxonomy" id="576137"/>
    <lineage>
        <taxon>Eukaryota</taxon>
        <taxon>Fungi</taxon>
        <taxon>Dikarya</taxon>
        <taxon>Ascomycota</taxon>
        <taxon>Pezizomycotina</taxon>
        <taxon>Leotiomycetes</taxon>
        <taxon>Helotiales</taxon>
        <taxon>Mollisiaceae</taxon>
        <taxon>Phialocephala</taxon>
        <taxon>Phialocephala fortinii species complex</taxon>
    </lineage>
</organism>
<dbReference type="STRING" id="576137.A0A1L7X2L3"/>
<accession>A0A1L7X2L3</accession>
<feature type="region of interest" description="Disordered" evidence="1">
    <location>
        <begin position="18"/>
        <end position="108"/>
    </location>
</feature>
<keyword evidence="3" id="KW-1185">Reference proteome</keyword>
<dbReference type="InterPro" id="IPR036987">
    <property type="entry name" value="SRA-YDG_sf"/>
</dbReference>
<proteinExistence type="predicted"/>
<dbReference type="AlphaFoldDB" id="A0A1L7X2L3"/>
<evidence type="ECO:0000256" key="1">
    <source>
        <dbReference type="SAM" id="MobiDB-lite"/>
    </source>
</evidence>
<feature type="compositionally biased region" description="Polar residues" evidence="1">
    <location>
        <begin position="66"/>
        <end position="82"/>
    </location>
</feature>
<sequence length="623" mass="69609">MSYNSLKGRFKDMFLDGSEANRLDPEPFPAFDPTYTGTSRKPSPERDTTSINALTESFPEFDSAGTDASRTPSPERNMTNANPLAEPFPEFDPTYTGHSRTPSPERDMTEQFEIETGLRFEKHDNFQHNNFQVDSSAVLPPDDASGSPLLQKISSTTSLFSGDSSVPIYTPDSENAPSSSLPVPLYPIVDGGSDSSKALASPLSTAFALLATATASPADATTRSVSVAESTESQTTYYLVDDAWDNLKLRGLTDIIRECIEQRKPIPPERATEISVVFMTIIQDVYPMTIYDAYDSHMDKLLNAMIANADSFDDPYSLLDKARRLKPIWQRMFVEKWAHIDSMRMKDMLGGTVKDLTDEEDSKKVIGEEQRGGMLRGMSMSVNKAGTGPVFSAPITTWAAARARSEGGAGFSLGEWWPNKAAAARDGIITARETIVTMNPNYGPTALAMVKGEEVEGPELNMTQYSVTSNVGTKETKELLHFLGRRGPFRVLRGDRLRSRLAPKAGLRYDGLYERQQWGYVLDPTDNTHRHTIILKRLDNQRSMSTVLQVPRPHHLDEFEVYKQWVASEMLLQAGQDNYAKWKQIEKEQNQEREEWLENVPALATSGFRSYATVPRKASYRQE</sequence>
<name>A0A1L7X2L3_9HELO</name>
<dbReference type="EMBL" id="FJOG01000013">
    <property type="protein sequence ID" value="CZR59262.1"/>
    <property type="molecule type" value="Genomic_DNA"/>
</dbReference>
<dbReference type="InterPro" id="IPR015947">
    <property type="entry name" value="PUA-like_sf"/>
</dbReference>
<dbReference type="SUPFAM" id="SSF88697">
    <property type="entry name" value="PUA domain-like"/>
    <property type="match status" value="1"/>
</dbReference>
<dbReference type="Gene3D" id="2.30.280.10">
    <property type="entry name" value="SRA-YDG"/>
    <property type="match status" value="1"/>
</dbReference>
<evidence type="ECO:0000313" key="2">
    <source>
        <dbReference type="EMBL" id="CZR59262.1"/>
    </source>
</evidence>